<evidence type="ECO:0000256" key="6">
    <source>
        <dbReference type="ARBA" id="ARBA00022438"/>
    </source>
</evidence>
<keyword evidence="8" id="KW-0645">Protease</keyword>
<keyword evidence="21" id="KW-1185">Reference proteome</keyword>
<evidence type="ECO:0000259" key="18">
    <source>
        <dbReference type="Pfam" id="PF00326"/>
    </source>
</evidence>
<keyword evidence="12" id="KW-0735">Signal-anchor</keyword>
<accession>A0A9N9L1J9</accession>
<dbReference type="PANTHER" id="PTHR11731:SF200">
    <property type="entry name" value="DIPEPTIDYL PEPTIDASE 10, ISOFORM B"/>
    <property type="match status" value="1"/>
</dbReference>
<keyword evidence="14 17" id="KW-0472">Membrane</keyword>
<dbReference type="EC" id="3.4.14.5" evidence="5"/>
<comment type="similarity">
    <text evidence="4">Belongs to the peptidase S9B family.</text>
</comment>
<dbReference type="Proteomes" id="UP000696280">
    <property type="component" value="Unassembled WGS sequence"/>
</dbReference>
<evidence type="ECO:0000256" key="3">
    <source>
        <dbReference type="ARBA" id="ARBA00004576"/>
    </source>
</evidence>
<keyword evidence="11" id="KW-0720">Serine protease</keyword>
<organism evidence="20 21">
    <name type="scientific">Hymenoscyphus fraxineus</name>
    <dbReference type="NCBI Taxonomy" id="746836"/>
    <lineage>
        <taxon>Eukaryota</taxon>
        <taxon>Fungi</taxon>
        <taxon>Dikarya</taxon>
        <taxon>Ascomycota</taxon>
        <taxon>Pezizomycotina</taxon>
        <taxon>Leotiomycetes</taxon>
        <taxon>Helotiales</taxon>
        <taxon>Helotiaceae</taxon>
        <taxon>Hymenoscyphus</taxon>
    </lineage>
</organism>
<evidence type="ECO:0000256" key="7">
    <source>
        <dbReference type="ARBA" id="ARBA00022554"/>
    </source>
</evidence>
<sequence>MPTQHDTGTAPLLPLEQTPSPIGIGRRESEESASSASTTSLVFERIGERANAEAATGHNTMVTPKFPPKGQGLSRNDSQAYADDDQPARRPYEEEDKEEDDLESGPFLRNGATSQTIDTKLRRLIWIVGGVFVGAWLLAMVVFLARQTYRHSSDIPHDPAATATRGSGKKVTLDQVQSGIWSARSHDISWIEGANGEDGLLLEQGTAGKDFLVVEDIRGTIENVAGAPAALATKTLMKESTFEYGGRKYFPSKVFPSKNLKKVLLATNIEQNWRHSFYAKYFIFDVDTQTVDALDPAKPNDRIQLASWSPQSDAVVFTRENNLYVRKLSSKTVTQITKDGGPDLFYGVPDWVYEEEVFAGNSATWWANDGKYIAFLRTNESEVPEYPVQYFLKRPSGTKPEAGLENYPEVREIKYPKAGAPNPTVDLQFFDIAKGDVFEVNIADGFAPDDLLITEVIWSGSNEALIRETNRESDILRVVLVNAESRSGKTVRTRDVQKLDGGWFEVSHTTKFIPADPANGRPQDGYIDTVIHENYDHLGYFTPLDNPEPLMITSGDWEVVDAPSAIDLKNNLVYFVATKASSIQRHVYSVKLDGTNIQSVTDDGRDGYYDAKFSSGAGYALVSYSGPDIPWQKVISTPSNPNHYENIVEENRDLADMAKKYELPIEIYSTVTIDGFELNVVERRPPHFNEKKKYPVLFQLYGGPGSQTVKKTFKVDFQSYVAANLGYIVVTVDGRGTGFIGRKARTIIRGNIGYYEVRDQIETAKIWGAKKYVDKSRIAIWGWSYGGFLTLKTLEQDGGKTFSYGMAVAPVTDWRFYDSIYTERYMHTPQHNPGGYDNSSISDMKSLQQNVKFLIMHGVADDNVHMQNSLVLLDKLDMAGVENYDVHVFPDSDHGIYFHNANKIVYDKLSNWLINAFNGEWLRTANAVPIKIDAAERKRV</sequence>
<dbReference type="InterPro" id="IPR050278">
    <property type="entry name" value="Serine_Prot_S9B/DPPIV"/>
</dbReference>
<dbReference type="OrthoDB" id="16520at2759"/>
<evidence type="ECO:0000256" key="15">
    <source>
        <dbReference type="ARBA" id="ARBA00023180"/>
    </source>
</evidence>
<dbReference type="InterPro" id="IPR001375">
    <property type="entry name" value="Peptidase_S9_cat"/>
</dbReference>
<keyword evidence="9 17" id="KW-0812">Transmembrane</keyword>
<comment type="subcellular location">
    <subcellularLocation>
        <location evidence="3">Vacuole membrane</location>
        <topology evidence="3">Single-pass type II membrane protein</topology>
    </subcellularLocation>
</comment>
<feature type="compositionally biased region" description="Acidic residues" evidence="16">
    <location>
        <begin position="93"/>
        <end position="103"/>
    </location>
</feature>
<feature type="region of interest" description="Disordered" evidence="16">
    <location>
        <begin position="1"/>
        <end position="111"/>
    </location>
</feature>
<keyword evidence="7" id="KW-0926">Vacuole</keyword>
<dbReference type="Pfam" id="PF00326">
    <property type="entry name" value="Peptidase_S9"/>
    <property type="match status" value="1"/>
</dbReference>
<dbReference type="Pfam" id="PF00930">
    <property type="entry name" value="DPPIV_N"/>
    <property type="match status" value="1"/>
</dbReference>
<evidence type="ECO:0000313" key="21">
    <source>
        <dbReference type="Proteomes" id="UP000696280"/>
    </source>
</evidence>
<dbReference type="GO" id="GO:0008236">
    <property type="term" value="F:serine-type peptidase activity"/>
    <property type="evidence" value="ECO:0007669"/>
    <property type="project" value="UniProtKB-KW"/>
</dbReference>
<name>A0A9N9L1J9_9HELO</name>
<dbReference type="PANTHER" id="PTHR11731">
    <property type="entry name" value="PROTEASE FAMILY S9B,C DIPEPTIDYL-PEPTIDASE IV-RELATED"/>
    <property type="match status" value="1"/>
</dbReference>
<dbReference type="EMBL" id="CAJVRL010000079">
    <property type="protein sequence ID" value="CAG8957414.1"/>
    <property type="molecule type" value="Genomic_DNA"/>
</dbReference>
<protein>
    <recommendedName>
        <fullName evidence="5">dipeptidyl-peptidase IV</fullName>
        <ecNumber evidence="5">3.4.14.5</ecNumber>
    </recommendedName>
</protein>
<evidence type="ECO:0000313" key="20">
    <source>
        <dbReference type="EMBL" id="CAG8957414.1"/>
    </source>
</evidence>
<keyword evidence="10" id="KW-0378">Hydrolase</keyword>
<gene>
    <name evidence="20" type="ORF">HYFRA_00011395</name>
</gene>
<comment type="caution">
    <text evidence="20">The sequence shown here is derived from an EMBL/GenBank/DDBJ whole genome shotgun (WGS) entry which is preliminary data.</text>
</comment>
<evidence type="ECO:0000256" key="4">
    <source>
        <dbReference type="ARBA" id="ARBA00006150"/>
    </source>
</evidence>
<dbReference type="SUPFAM" id="SSF53474">
    <property type="entry name" value="alpha/beta-Hydrolases"/>
    <property type="match status" value="1"/>
</dbReference>
<evidence type="ECO:0000259" key="19">
    <source>
        <dbReference type="Pfam" id="PF00930"/>
    </source>
</evidence>
<evidence type="ECO:0000256" key="9">
    <source>
        <dbReference type="ARBA" id="ARBA00022692"/>
    </source>
</evidence>
<comment type="catalytic activity">
    <reaction evidence="1">
        <text>Release of an N-terminal dipeptide, Xaa-Yaa-|-Zaa-, from a polypeptide, preferentially when Yaa is Pro, provided Zaa is neither Pro nor hydroxyproline.</text>
        <dbReference type="EC" id="3.4.14.5"/>
    </reaction>
</comment>
<dbReference type="GO" id="GO:0005774">
    <property type="term" value="C:vacuolar membrane"/>
    <property type="evidence" value="ECO:0007669"/>
    <property type="project" value="UniProtKB-SubCell"/>
</dbReference>
<evidence type="ECO:0000256" key="2">
    <source>
        <dbReference type="ARBA" id="ARBA00002218"/>
    </source>
</evidence>
<keyword evidence="6" id="KW-0031">Aminopeptidase</keyword>
<feature type="domain" description="Peptidase S9 prolyl oligopeptidase catalytic" evidence="18">
    <location>
        <begin position="715"/>
        <end position="919"/>
    </location>
</feature>
<evidence type="ECO:0000256" key="14">
    <source>
        <dbReference type="ARBA" id="ARBA00023136"/>
    </source>
</evidence>
<dbReference type="GO" id="GO:0005886">
    <property type="term" value="C:plasma membrane"/>
    <property type="evidence" value="ECO:0007669"/>
    <property type="project" value="TreeGrafter"/>
</dbReference>
<evidence type="ECO:0000256" key="17">
    <source>
        <dbReference type="SAM" id="Phobius"/>
    </source>
</evidence>
<comment type="function">
    <text evidence="2">Type IV dipeptidyl-peptidase which removes N-terminal dipeptides sequentially from polypeptides having unsubstituted N-termini provided that the penultimate residue is proline.</text>
</comment>
<keyword evidence="15" id="KW-0325">Glycoprotein</keyword>
<evidence type="ECO:0000256" key="11">
    <source>
        <dbReference type="ARBA" id="ARBA00022825"/>
    </source>
</evidence>
<evidence type="ECO:0000256" key="5">
    <source>
        <dbReference type="ARBA" id="ARBA00012062"/>
    </source>
</evidence>
<evidence type="ECO:0000256" key="1">
    <source>
        <dbReference type="ARBA" id="ARBA00001257"/>
    </source>
</evidence>
<feature type="transmembrane region" description="Helical" evidence="17">
    <location>
        <begin position="124"/>
        <end position="145"/>
    </location>
</feature>
<dbReference type="SUPFAM" id="SSF82171">
    <property type="entry name" value="DPP6 N-terminal domain-like"/>
    <property type="match status" value="1"/>
</dbReference>
<dbReference type="FunFam" id="3.40.50.1820:FF:000003">
    <property type="entry name" value="Dipeptidyl peptidase 4"/>
    <property type="match status" value="1"/>
</dbReference>
<evidence type="ECO:0000256" key="10">
    <source>
        <dbReference type="ARBA" id="ARBA00022801"/>
    </source>
</evidence>
<dbReference type="AlphaFoldDB" id="A0A9N9L1J9"/>
<evidence type="ECO:0000256" key="16">
    <source>
        <dbReference type="SAM" id="MobiDB-lite"/>
    </source>
</evidence>
<dbReference type="Gene3D" id="3.40.50.1820">
    <property type="entry name" value="alpha/beta hydrolase"/>
    <property type="match status" value="1"/>
</dbReference>
<dbReference type="GO" id="GO:0006508">
    <property type="term" value="P:proteolysis"/>
    <property type="evidence" value="ECO:0007669"/>
    <property type="project" value="UniProtKB-KW"/>
</dbReference>
<proteinExistence type="inferred from homology"/>
<dbReference type="InterPro" id="IPR029058">
    <property type="entry name" value="AB_hydrolase_fold"/>
</dbReference>
<dbReference type="InterPro" id="IPR002469">
    <property type="entry name" value="Peptidase_S9B_N"/>
</dbReference>
<evidence type="ECO:0000256" key="8">
    <source>
        <dbReference type="ARBA" id="ARBA00022670"/>
    </source>
</evidence>
<dbReference type="GO" id="GO:0004177">
    <property type="term" value="F:aminopeptidase activity"/>
    <property type="evidence" value="ECO:0007669"/>
    <property type="project" value="UniProtKB-KW"/>
</dbReference>
<dbReference type="Gene3D" id="2.140.10.30">
    <property type="entry name" value="Dipeptidylpeptidase IV, N-terminal domain"/>
    <property type="match status" value="1"/>
</dbReference>
<reference evidence="20" key="1">
    <citation type="submission" date="2021-07" db="EMBL/GenBank/DDBJ databases">
        <authorList>
            <person name="Durling M."/>
        </authorList>
    </citation>
    <scope>NUCLEOTIDE SEQUENCE</scope>
</reference>
<evidence type="ECO:0000256" key="12">
    <source>
        <dbReference type="ARBA" id="ARBA00022968"/>
    </source>
</evidence>
<dbReference type="GO" id="GO:0008239">
    <property type="term" value="F:dipeptidyl-peptidase activity"/>
    <property type="evidence" value="ECO:0007669"/>
    <property type="project" value="UniProtKB-EC"/>
</dbReference>
<feature type="domain" description="Dipeptidylpeptidase IV N-terminal" evidence="19">
    <location>
        <begin position="257"/>
        <end position="631"/>
    </location>
</feature>
<evidence type="ECO:0000256" key="13">
    <source>
        <dbReference type="ARBA" id="ARBA00022989"/>
    </source>
</evidence>
<keyword evidence="13 17" id="KW-1133">Transmembrane helix</keyword>